<feature type="non-terminal residue" evidence="3">
    <location>
        <position position="2203"/>
    </location>
</feature>
<feature type="compositionally biased region" description="Basic and acidic residues" evidence="1">
    <location>
        <begin position="834"/>
        <end position="844"/>
    </location>
</feature>
<name>A0ABN9WQ46_9DINO</name>
<dbReference type="PROSITE" id="PS50994">
    <property type="entry name" value="INTEGRASE"/>
    <property type="match status" value="1"/>
</dbReference>
<feature type="compositionally biased region" description="Basic and acidic residues" evidence="1">
    <location>
        <begin position="182"/>
        <end position="191"/>
    </location>
</feature>
<sequence length="2203" mass="240930">DKNSGGNIPVPVFDGTSKTMKRFRREVATWQIGTEVELPKQGATLLASLKGKAEEAREELGLEAVKGDDSVEVFLEYLGKRLPEIEVLELPALLETSVEPACIQRKFEDIRDFTSRFHGIATKLRAKDIQVHGEVLAELCIKGARLPPERAASVLNGVGGNFNPTKIQGQLAINLPQASVVDGREEQRSDRGGYGGRKKGHEKVRATELRGYGDDLPDELQDVMGEAEGQVAFFAKKMARAKDQLKEAKQARVYFAERGGGRPPKKGDAKIAGADIPRKRSYKTNVTTNDGAGDAQGPRVAEMTVAAVYQHEQPRAVPEEVAAASFYINKDNQCLMAATVSALIYTSVEDLPHESGGKLTFDAACSRCVGCLGWCNDVKKKLAAFNVHPIECPEKEPFRFGAPRVECSLKTTLIPCAVNGKACAVRVSIVRGAVPGLFSRQAQSELGIVYRAGDNKLDIKSVSEHGVQMGLGCARRPTLEIAGFAPSCEPVSGVSDAETEIRLHPFATYHAETAVASAAKLAAPECCDQGVASEADESQSETDCDELDSAELFEQQVRQSSNGIIAAAIRLEFIASSSSFYDACRGRSSHRCFFANQRPAFMPPSQRKCTTSPRATNREASYSNVPTPSTSPLPAISSMQMGDLQAEVASYELDVRDATCDQLRVILRALRAKGQEKQAQDTPGLGKMHKHDLQELCRMKDIDFDQHATVPKLRQRLKGWKVENAVSGASSNMAHPSSQITGGDKMRFGKYPTADYRWVLKNDLGYARWVKAHGVKPLEPEKAKTAIEAVMAEEVVLDDESVTPAATTKRASASRGSWAGHRRPRPVEGYEMDTGDRGFQKAGEETDQETDAGQPPASGRRSGVKKGKRVGLLDQVTGLLSAFAFQAVLAADWLSQLIKPFAQYATSAAQDVADHARNVKEVYAVRSHGVDVMQVFGGEGGIAEAAVRRNVTAAEVIDREYGWDLRNQTDLEMTHERCYASRPKFVSIELPCTCCANIAHLNFRAPQGKQALRRGVAMIENPATSWIWARRIMMELLADKRVYQVRCDMCEYGARRCKAGGLIKHPSKLLVTHKEFERLRRAGSHARRDQTFGDNLAVRKSGVYPAKFCRAVVRVVEQIVRQQGVPCACQVGCGASSSPFVATELKGQAAAYVNDAAPLGKTGEPIGGPGPMGGGDDFADAHDVEADETVGGRVGVGAITFTKNAAACCKPAELAMLKRPHVNLGHPSNGDLGRSLRLKGAKSAAVQAVKGLICGVCRSQQRPSARGPARPHSVQDFGDDLGFDCFELKDVDGEIYWYFSIVDLATTFHVATLFGRRASQEFAAAFERCWASWAGVPDRVYFDMERGFGGVLSELFQSFDTVQLPIAGQAHRQLGRVERQGAWWKELAAGAIEHSSIRGEDEMRALGIMASGAKNSLRRRAGFSPAQWVLGRDPKMPADLVGDAANFSARSLATNDENIRRRFAIRTAARESFMRMQNDDQLRRAMLARARIVATPLSVGEMCYIFRQVKKGEKEQHNRNAKKGIWRGPCVVIGHQSNDAWVSLKGRTMLVAPEHIKALAPDDVWFPNGRGEIGQAVAELNGARGSLEQVQPDEMEQAWRDFIDSPDDDDPRLNVPEDPKPQEQIEVLPADRADVPQSALEEQPCGPVEFRRRRATFDGADSGDFGPAPMRLQTAKEHAGSGVPPPRAASRDRAAAPGGGAAAGCEPEGARERSRSAPREAMQTSIVTERIKRKQADKEIHCRAIKDSDRELYREAAAKQWSEWQMHGSCQVLTIEESEAVRGRVPGSRNAPLRTDEHPLPVKAKARLCVGGHMDPRLAQGDLRTDAPTVTRNSTMLFFTICQRFDLEIYAACVEAALMQGDEQPDQQLCMAQPREGPGLHQMQLIKILEGVFGLATAPRHWWAKLKRTLLAVEEKLGDYVFRLRQHSLDPALYYGCDKHGKLCAVVVAHVDDLLLGVSPKCPSLCDRLYKLLPWGDWRGLPFTFCGKQARRDEEGVLHLRQTECANTIDQIAFSKERKTELSAEASPAETCSTNRLIKLARKYADVGLEFPKLRGPLCLVTYHGASWATADEPPEGVIATLLTKIVGSKDNNIKILSQAGYATFIAEAKLLRGDKARAGIVDWRSGTSERVCRSTLAAETMSPVDALGCAQIARCVFASLEMQDPHLEDVPPSLLPLAQVTDCASLFDAMHKDGCSKLPSER</sequence>
<proteinExistence type="predicted"/>
<feature type="compositionally biased region" description="Polar residues" evidence="1">
    <location>
        <begin position="607"/>
        <end position="629"/>
    </location>
</feature>
<dbReference type="EMBL" id="CAUYUJ010018953">
    <property type="protein sequence ID" value="CAK0887558.1"/>
    <property type="molecule type" value="Genomic_DNA"/>
</dbReference>
<accession>A0ABN9WQ46</accession>
<evidence type="ECO:0000313" key="4">
    <source>
        <dbReference type="Proteomes" id="UP001189429"/>
    </source>
</evidence>
<organism evidence="3 4">
    <name type="scientific">Prorocentrum cordatum</name>
    <dbReference type="NCBI Taxonomy" id="2364126"/>
    <lineage>
        <taxon>Eukaryota</taxon>
        <taxon>Sar</taxon>
        <taxon>Alveolata</taxon>
        <taxon>Dinophyceae</taxon>
        <taxon>Prorocentrales</taxon>
        <taxon>Prorocentraceae</taxon>
        <taxon>Prorocentrum</taxon>
    </lineage>
</organism>
<feature type="compositionally biased region" description="Basic and acidic residues" evidence="1">
    <location>
        <begin position="1611"/>
        <end position="1622"/>
    </location>
</feature>
<feature type="region of interest" description="Disordered" evidence="1">
    <location>
        <begin position="604"/>
        <end position="629"/>
    </location>
</feature>
<evidence type="ECO:0000313" key="3">
    <source>
        <dbReference type="EMBL" id="CAK0887558.1"/>
    </source>
</evidence>
<feature type="domain" description="Integrase catalytic" evidence="2">
    <location>
        <begin position="1267"/>
        <end position="1433"/>
    </location>
</feature>
<dbReference type="InterPro" id="IPR036397">
    <property type="entry name" value="RNaseH_sf"/>
</dbReference>
<feature type="region of interest" description="Disordered" evidence="1">
    <location>
        <begin position="1602"/>
        <end position="1622"/>
    </location>
</feature>
<feature type="region of interest" description="Disordered" evidence="1">
    <location>
        <begin position="1675"/>
        <end position="1722"/>
    </location>
</feature>
<comment type="caution">
    <text evidence="3">The sequence shown here is derived from an EMBL/GenBank/DDBJ whole genome shotgun (WGS) entry which is preliminary data.</text>
</comment>
<evidence type="ECO:0000259" key="2">
    <source>
        <dbReference type="PROSITE" id="PS50994"/>
    </source>
</evidence>
<reference evidence="3" key="1">
    <citation type="submission" date="2023-10" db="EMBL/GenBank/DDBJ databases">
        <authorList>
            <person name="Chen Y."/>
            <person name="Shah S."/>
            <person name="Dougan E. K."/>
            <person name="Thang M."/>
            <person name="Chan C."/>
        </authorList>
    </citation>
    <scope>NUCLEOTIDE SEQUENCE [LARGE SCALE GENOMIC DNA]</scope>
</reference>
<feature type="compositionally biased region" description="Basic and acidic residues" evidence="1">
    <location>
        <begin position="1708"/>
        <end position="1718"/>
    </location>
</feature>
<gene>
    <name evidence="3" type="ORF">PCOR1329_LOCUS68584</name>
</gene>
<feature type="non-terminal residue" evidence="3">
    <location>
        <position position="1"/>
    </location>
</feature>
<keyword evidence="4" id="KW-1185">Reference proteome</keyword>
<dbReference type="Proteomes" id="UP001189429">
    <property type="component" value="Unassembled WGS sequence"/>
</dbReference>
<feature type="region of interest" description="Disordered" evidence="1">
    <location>
        <begin position="178"/>
        <end position="202"/>
    </location>
</feature>
<evidence type="ECO:0000256" key="1">
    <source>
        <dbReference type="SAM" id="MobiDB-lite"/>
    </source>
</evidence>
<protein>
    <recommendedName>
        <fullName evidence="2">Integrase catalytic domain-containing protein</fullName>
    </recommendedName>
</protein>
<dbReference type="Gene3D" id="3.30.420.10">
    <property type="entry name" value="Ribonuclease H-like superfamily/Ribonuclease H"/>
    <property type="match status" value="1"/>
</dbReference>
<dbReference type="InterPro" id="IPR001584">
    <property type="entry name" value="Integrase_cat-core"/>
</dbReference>
<feature type="region of interest" description="Disordered" evidence="1">
    <location>
        <begin position="801"/>
        <end position="866"/>
    </location>
</feature>
<feature type="compositionally biased region" description="Polar residues" evidence="1">
    <location>
        <begin position="804"/>
        <end position="815"/>
    </location>
</feature>